<dbReference type="Proteomes" id="UP000828390">
    <property type="component" value="Unassembled WGS sequence"/>
</dbReference>
<feature type="compositionally biased region" description="Low complexity" evidence="1">
    <location>
        <begin position="45"/>
        <end position="59"/>
    </location>
</feature>
<evidence type="ECO:0000313" key="3">
    <source>
        <dbReference type="Proteomes" id="UP000828390"/>
    </source>
</evidence>
<reference evidence="2" key="2">
    <citation type="submission" date="2020-11" db="EMBL/GenBank/DDBJ databases">
        <authorList>
            <person name="McCartney M.A."/>
            <person name="Auch B."/>
            <person name="Kono T."/>
            <person name="Mallez S."/>
            <person name="Becker A."/>
            <person name="Gohl D.M."/>
            <person name="Silverstein K.A.T."/>
            <person name="Koren S."/>
            <person name="Bechman K.B."/>
            <person name="Herman A."/>
            <person name="Abrahante J.E."/>
            <person name="Garbe J."/>
        </authorList>
    </citation>
    <scope>NUCLEOTIDE SEQUENCE</scope>
    <source>
        <strain evidence="2">Duluth1</strain>
        <tissue evidence="2">Whole animal</tissue>
    </source>
</reference>
<gene>
    <name evidence="2" type="ORF">DPMN_003962</name>
</gene>
<evidence type="ECO:0000313" key="2">
    <source>
        <dbReference type="EMBL" id="KAH3880050.1"/>
    </source>
</evidence>
<reference evidence="2" key="1">
    <citation type="journal article" date="2019" name="bioRxiv">
        <title>The Genome of the Zebra Mussel, Dreissena polymorpha: A Resource for Invasive Species Research.</title>
        <authorList>
            <person name="McCartney M.A."/>
            <person name="Auch B."/>
            <person name="Kono T."/>
            <person name="Mallez S."/>
            <person name="Zhang Y."/>
            <person name="Obille A."/>
            <person name="Becker A."/>
            <person name="Abrahante J.E."/>
            <person name="Garbe J."/>
            <person name="Badalamenti J.P."/>
            <person name="Herman A."/>
            <person name="Mangelson H."/>
            <person name="Liachko I."/>
            <person name="Sullivan S."/>
            <person name="Sone E.D."/>
            <person name="Koren S."/>
            <person name="Silverstein K.A.T."/>
            <person name="Beckman K.B."/>
            <person name="Gohl D.M."/>
        </authorList>
    </citation>
    <scope>NUCLEOTIDE SEQUENCE</scope>
    <source>
        <strain evidence="2">Duluth1</strain>
        <tissue evidence="2">Whole animal</tissue>
    </source>
</reference>
<evidence type="ECO:0000256" key="1">
    <source>
        <dbReference type="SAM" id="MobiDB-lite"/>
    </source>
</evidence>
<proteinExistence type="predicted"/>
<dbReference type="AlphaFoldDB" id="A0A9D4RV75"/>
<comment type="caution">
    <text evidence="2">The sequence shown here is derived from an EMBL/GenBank/DDBJ whole genome shotgun (WGS) entry which is preliminary data.</text>
</comment>
<keyword evidence="3" id="KW-1185">Reference proteome</keyword>
<name>A0A9D4RV75_DREPO</name>
<protein>
    <submittedName>
        <fullName evidence="2">Uncharacterized protein</fullName>
    </submittedName>
</protein>
<accession>A0A9D4RV75</accession>
<feature type="region of interest" description="Disordered" evidence="1">
    <location>
        <begin position="1"/>
        <end position="61"/>
    </location>
</feature>
<dbReference type="EMBL" id="JAIWYP010000001">
    <property type="protein sequence ID" value="KAH3880050.1"/>
    <property type="molecule type" value="Genomic_DNA"/>
</dbReference>
<sequence length="147" mass="16866">MYKQIHVHVPHTPNGSSDTPRTRNRRSREKESSTNLVSGDDGDVDPSSGNYDASSSSSSTEALRVKYDKIRRIADGSSYTNETKVYPPQGYRVRPEASASGAISEYMCAWSHIEQYKQEILRRLKYNPRRLSSEMIDWCDQQKLCWK</sequence>
<organism evidence="2 3">
    <name type="scientific">Dreissena polymorpha</name>
    <name type="common">Zebra mussel</name>
    <name type="synonym">Mytilus polymorpha</name>
    <dbReference type="NCBI Taxonomy" id="45954"/>
    <lineage>
        <taxon>Eukaryota</taxon>
        <taxon>Metazoa</taxon>
        <taxon>Spiralia</taxon>
        <taxon>Lophotrochozoa</taxon>
        <taxon>Mollusca</taxon>
        <taxon>Bivalvia</taxon>
        <taxon>Autobranchia</taxon>
        <taxon>Heteroconchia</taxon>
        <taxon>Euheterodonta</taxon>
        <taxon>Imparidentia</taxon>
        <taxon>Neoheterodontei</taxon>
        <taxon>Myida</taxon>
        <taxon>Dreissenoidea</taxon>
        <taxon>Dreissenidae</taxon>
        <taxon>Dreissena</taxon>
    </lineage>
</organism>